<dbReference type="SUPFAM" id="SSF53098">
    <property type="entry name" value="Ribonuclease H-like"/>
    <property type="match status" value="1"/>
</dbReference>
<comment type="caution">
    <text evidence="3">The sequence shown here is derived from an EMBL/GenBank/DDBJ whole genome shotgun (WGS) entry which is preliminary data.</text>
</comment>
<protein>
    <recommendedName>
        <fullName evidence="2">Integrase catalytic domain-containing protein</fullName>
    </recommendedName>
</protein>
<name>A0ABD3H418_9MARC</name>
<evidence type="ECO:0000259" key="2">
    <source>
        <dbReference type="PROSITE" id="PS50994"/>
    </source>
</evidence>
<dbReference type="InterPro" id="IPR036397">
    <property type="entry name" value="RNaseH_sf"/>
</dbReference>
<dbReference type="PANTHER" id="PTHR11439">
    <property type="entry name" value="GAG-POL-RELATED RETROTRANSPOSON"/>
    <property type="match status" value="1"/>
</dbReference>
<evidence type="ECO:0000313" key="3">
    <source>
        <dbReference type="EMBL" id="KAL3686253.1"/>
    </source>
</evidence>
<dbReference type="Proteomes" id="UP001633002">
    <property type="component" value="Unassembled WGS sequence"/>
</dbReference>
<accession>A0ABD3H418</accession>
<keyword evidence="4" id="KW-1185">Reference proteome</keyword>
<dbReference type="EMBL" id="JBJQOH010000006">
    <property type="protein sequence ID" value="KAL3686253.1"/>
    <property type="molecule type" value="Genomic_DNA"/>
</dbReference>
<feature type="region of interest" description="Disordered" evidence="1">
    <location>
        <begin position="181"/>
        <end position="201"/>
    </location>
</feature>
<dbReference type="InterPro" id="IPR057670">
    <property type="entry name" value="SH3_retrovirus"/>
</dbReference>
<dbReference type="Gene3D" id="3.30.420.10">
    <property type="entry name" value="Ribonuclease H-like superfamily/Ribonuclease H"/>
    <property type="match status" value="1"/>
</dbReference>
<feature type="domain" description="Integrase catalytic" evidence="2">
    <location>
        <begin position="1"/>
        <end position="70"/>
    </location>
</feature>
<dbReference type="InterPro" id="IPR012337">
    <property type="entry name" value="RNaseH-like_sf"/>
</dbReference>
<dbReference type="Pfam" id="PF25597">
    <property type="entry name" value="SH3_retrovirus"/>
    <property type="match status" value="1"/>
</dbReference>
<gene>
    <name evidence="3" type="ORF">R1sor_004275</name>
</gene>
<dbReference type="InterPro" id="IPR001584">
    <property type="entry name" value="Integrase_cat-core"/>
</dbReference>
<evidence type="ECO:0000313" key="4">
    <source>
        <dbReference type="Proteomes" id="UP001633002"/>
    </source>
</evidence>
<dbReference type="PANTHER" id="PTHR11439:SF463">
    <property type="entry name" value="REVERSE TRANSCRIPTASE TY1_COPIA-TYPE DOMAIN-CONTAINING PROTEIN"/>
    <property type="match status" value="1"/>
</dbReference>
<feature type="region of interest" description="Disordered" evidence="1">
    <location>
        <begin position="514"/>
        <end position="533"/>
    </location>
</feature>
<proteinExistence type="predicted"/>
<organism evidence="3 4">
    <name type="scientific">Riccia sorocarpa</name>
    <dbReference type="NCBI Taxonomy" id="122646"/>
    <lineage>
        <taxon>Eukaryota</taxon>
        <taxon>Viridiplantae</taxon>
        <taxon>Streptophyta</taxon>
        <taxon>Embryophyta</taxon>
        <taxon>Marchantiophyta</taxon>
        <taxon>Marchantiopsida</taxon>
        <taxon>Marchantiidae</taxon>
        <taxon>Marchantiales</taxon>
        <taxon>Ricciaceae</taxon>
        <taxon>Riccia</taxon>
    </lineage>
</organism>
<sequence length="533" mass="59985">MTVAYSPQQNGVSERKNRTLLDRARSMAIENGIPTFLWAETLATANYLVNRSPTRANLGLTPEEKFTGKPPDLAHLKSFGCIVYVHQGEHLLNKLEARARKGIFLGYDLALAGYRCYIPELKKVVITRDVRFCEQVTPKGLQVPTSQDSATISEVYDLPEEVTDLPQLDSTSVAITPTLAPTLIAPGSPPRPVDAATPTSPARQYNRHLFQRHRILLPSRPSSLQQLREYTKQGKILVSINLDLLSRMKMPQRAQSLEQHQQNLPQSFPEGPHGGIFMSQRDFIKRLLEEEGMLECKAAATPMEEGLQLLSDTNEPEVDNFRYRRVVGKLLYVTHSRPDIAYAVGLVSRFVSRPTESHLDAVKRILRYLQGTMTHGILFRKRSTNQIHGYADADWGSDSKTRRSTTGERRGITLSCIPRLVSTISNILAHVPVDENRPLTEFQQELVLLASQLNGDHVLRDYPSLGKKMTVKQGNDYVNDAVARFIREGEKQLRAGVNETTILQLKSVRQVSEESPLTGRRERFSRSSLRQSS</sequence>
<dbReference type="PROSITE" id="PS50994">
    <property type="entry name" value="INTEGRASE"/>
    <property type="match status" value="1"/>
</dbReference>
<dbReference type="AlphaFoldDB" id="A0ABD3H418"/>
<reference evidence="3 4" key="1">
    <citation type="submission" date="2024-09" db="EMBL/GenBank/DDBJ databases">
        <title>Chromosome-scale assembly of Riccia sorocarpa.</title>
        <authorList>
            <person name="Paukszto L."/>
        </authorList>
    </citation>
    <scope>NUCLEOTIDE SEQUENCE [LARGE SCALE GENOMIC DNA]</scope>
    <source>
        <strain evidence="3">LP-2024</strain>
        <tissue evidence="3">Aerial parts of the thallus</tissue>
    </source>
</reference>
<evidence type="ECO:0000256" key="1">
    <source>
        <dbReference type="SAM" id="MobiDB-lite"/>
    </source>
</evidence>